<organism evidence="2 3">
    <name type="scientific">Calidifontibacillus erzurumensis</name>
    <dbReference type="NCBI Taxonomy" id="2741433"/>
    <lineage>
        <taxon>Bacteria</taxon>
        <taxon>Bacillati</taxon>
        <taxon>Bacillota</taxon>
        <taxon>Bacilli</taxon>
        <taxon>Bacillales</taxon>
        <taxon>Bacillaceae</taxon>
        <taxon>Calidifontibacillus/Schinkia group</taxon>
        <taxon>Calidifontibacillus</taxon>
    </lineage>
</organism>
<accession>A0A8J8KDH9</accession>
<dbReference type="GO" id="GO:0043571">
    <property type="term" value="P:maintenance of CRISPR repeat elements"/>
    <property type="evidence" value="ECO:0007669"/>
    <property type="project" value="InterPro"/>
</dbReference>
<dbReference type="Gene3D" id="3.30.70.2660">
    <property type="match status" value="1"/>
</dbReference>
<dbReference type="NCBIfam" id="TIGR02593">
    <property type="entry name" value="CRISPR_cas5"/>
    <property type="match status" value="1"/>
</dbReference>
<comment type="caution">
    <text evidence="2">The sequence shown here is derived from an EMBL/GenBank/DDBJ whole genome shotgun (WGS) entry which is preliminary data.</text>
</comment>
<dbReference type="GO" id="GO:0051607">
    <property type="term" value="P:defense response to virus"/>
    <property type="evidence" value="ECO:0007669"/>
    <property type="project" value="UniProtKB-KW"/>
</dbReference>
<dbReference type="InterPro" id="IPR013421">
    <property type="entry name" value="CRISPR-assoc_prot_Cas5_HALMA"/>
</dbReference>
<sequence>MTVKSILVFDVVGAMAHFRRFDTNSSSLTYSFPPRTVISGVIAGILGFKRDSYYDLFQPELADIGLSVCTPPRKIMQTINYMFVKNKSDLNNSKGHTQIPVEFLLSDVDSNGNYPPLRFRIFFRHEDEELMKEVKERVIKSEYIYPPYLGLSELLAKLEWVEEVPASNIEKIETDDVEMIHTVCNMNFIKERSIQFINNNSIPLVYRKEKMARSFNADRTIKETASYLYEKSNLIKAIPSIPFLRLKGEKGTTNLLFM</sequence>
<keyword evidence="3" id="KW-1185">Reference proteome</keyword>
<protein>
    <submittedName>
        <fullName evidence="2">Type I-B CRISPR-associated protein Cas5</fullName>
    </submittedName>
</protein>
<evidence type="ECO:0000313" key="3">
    <source>
        <dbReference type="Proteomes" id="UP000625804"/>
    </source>
</evidence>
<gene>
    <name evidence="2" type="primary">cas5b</name>
    <name evidence="2" type="ORF">HR057_14850</name>
</gene>
<reference evidence="2" key="1">
    <citation type="submission" date="2020-06" db="EMBL/GenBank/DDBJ databases">
        <title>A novel thermopfilic bacterium from Erzurum, Turkey.</title>
        <authorList>
            <person name="Adiguzel A."/>
            <person name="Ay H."/>
            <person name="Baltaci M.O."/>
        </authorList>
    </citation>
    <scope>NUCLEOTIDE SEQUENCE</scope>
    <source>
        <strain evidence="2">P2</strain>
    </source>
</reference>
<dbReference type="InterPro" id="IPR021124">
    <property type="entry name" value="CRISPR-assoc_prot_Cas5"/>
</dbReference>
<dbReference type="EMBL" id="JABTTE010000026">
    <property type="protein sequence ID" value="NSL53033.1"/>
    <property type="molecule type" value="Genomic_DNA"/>
</dbReference>
<proteinExistence type="predicted"/>
<dbReference type="Pfam" id="PF09704">
    <property type="entry name" value="Cas_Cas5d"/>
    <property type="match status" value="1"/>
</dbReference>
<keyword evidence="1" id="KW-0051">Antiviral defense</keyword>
<dbReference type="InterPro" id="IPR013422">
    <property type="entry name" value="CRISPR-assoc_prot_Cas5_N"/>
</dbReference>
<evidence type="ECO:0000313" key="2">
    <source>
        <dbReference type="EMBL" id="NSL53033.1"/>
    </source>
</evidence>
<name>A0A8J8KDH9_9BACI</name>
<evidence type="ECO:0000256" key="1">
    <source>
        <dbReference type="ARBA" id="ARBA00023118"/>
    </source>
</evidence>
<dbReference type="AlphaFoldDB" id="A0A8J8KDH9"/>
<dbReference type="NCBIfam" id="TIGR02592">
    <property type="entry name" value="cas_Cas5h"/>
    <property type="match status" value="1"/>
</dbReference>
<dbReference type="Proteomes" id="UP000625804">
    <property type="component" value="Unassembled WGS sequence"/>
</dbReference>